<accession>A0A6G0X6K0</accession>
<organism evidence="1 2">
    <name type="scientific">Aphis craccivora</name>
    <name type="common">Cowpea aphid</name>
    <dbReference type="NCBI Taxonomy" id="307492"/>
    <lineage>
        <taxon>Eukaryota</taxon>
        <taxon>Metazoa</taxon>
        <taxon>Ecdysozoa</taxon>
        <taxon>Arthropoda</taxon>
        <taxon>Hexapoda</taxon>
        <taxon>Insecta</taxon>
        <taxon>Pterygota</taxon>
        <taxon>Neoptera</taxon>
        <taxon>Paraneoptera</taxon>
        <taxon>Hemiptera</taxon>
        <taxon>Sternorrhyncha</taxon>
        <taxon>Aphidomorpha</taxon>
        <taxon>Aphidoidea</taxon>
        <taxon>Aphididae</taxon>
        <taxon>Aphidini</taxon>
        <taxon>Aphis</taxon>
        <taxon>Aphis</taxon>
    </lineage>
</organism>
<dbReference type="Proteomes" id="UP000478052">
    <property type="component" value="Unassembled WGS sequence"/>
</dbReference>
<evidence type="ECO:0000313" key="1">
    <source>
        <dbReference type="EMBL" id="KAF0735564.1"/>
    </source>
</evidence>
<comment type="caution">
    <text evidence="1">The sequence shown here is derived from an EMBL/GenBank/DDBJ whole genome shotgun (WGS) entry which is preliminary data.</text>
</comment>
<gene>
    <name evidence="1" type="ORF">FWK35_00017049</name>
</gene>
<dbReference type="EMBL" id="VUJU01008099">
    <property type="protein sequence ID" value="KAF0735564.1"/>
    <property type="molecule type" value="Genomic_DNA"/>
</dbReference>
<dbReference type="OrthoDB" id="10473077at2759"/>
<sequence length="61" mass="6949">MLHVPTSLGFVVKPREEIPLKLVERFNIHLAPVIYHGSEGAQDVARRFVNEIVDVGRKIEQ</sequence>
<reference evidence="1 2" key="1">
    <citation type="submission" date="2019-08" db="EMBL/GenBank/DDBJ databases">
        <title>Whole genome of Aphis craccivora.</title>
        <authorList>
            <person name="Voronova N.V."/>
            <person name="Shulinski R.S."/>
            <person name="Bandarenka Y.V."/>
            <person name="Zhorov D.G."/>
            <person name="Warner D."/>
        </authorList>
    </citation>
    <scope>NUCLEOTIDE SEQUENCE [LARGE SCALE GENOMIC DNA]</scope>
    <source>
        <strain evidence="1">180601</strain>
        <tissue evidence="1">Whole Body</tissue>
    </source>
</reference>
<proteinExistence type="predicted"/>
<protein>
    <submittedName>
        <fullName evidence="1">DNA pol B 2 domain-containing protein</fullName>
    </submittedName>
</protein>
<name>A0A6G0X6K0_APHCR</name>
<evidence type="ECO:0000313" key="2">
    <source>
        <dbReference type="Proteomes" id="UP000478052"/>
    </source>
</evidence>
<keyword evidence="2" id="KW-1185">Reference proteome</keyword>
<dbReference type="AlphaFoldDB" id="A0A6G0X6K0"/>